<evidence type="ECO:0000259" key="1">
    <source>
        <dbReference type="Pfam" id="PF13175"/>
    </source>
</evidence>
<accession>A0A7C3ZLV2</accession>
<reference evidence="2" key="1">
    <citation type="journal article" date="2020" name="mSystems">
        <title>Genome- and Community-Level Interaction Insights into Carbon Utilization and Element Cycling Functions of Hydrothermarchaeota in Hydrothermal Sediment.</title>
        <authorList>
            <person name="Zhou Z."/>
            <person name="Liu Y."/>
            <person name="Xu W."/>
            <person name="Pan J."/>
            <person name="Luo Z.H."/>
            <person name="Li M."/>
        </authorList>
    </citation>
    <scope>NUCLEOTIDE SEQUENCE [LARGE SCALE GENOMIC DNA]</scope>
    <source>
        <strain evidence="2">SpSt-374</strain>
    </source>
</reference>
<dbReference type="PANTHER" id="PTHR43581:SF4">
    <property type="entry name" value="ATP_GTP PHOSPHATASE"/>
    <property type="match status" value="1"/>
</dbReference>
<dbReference type="Pfam" id="PF13175">
    <property type="entry name" value="AAA_15"/>
    <property type="match status" value="1"/>
</dbReference>
<dbReference type="EMBL" id="DSPX01000097">
    <property type="protein sequence ID" value="HGG00941.1"/>
    <property type="molecule type" value="Genomic_DNA"/>
</dbReference>
<organism evidence="2">
    <name type="scientific">Planktothricoides sp. SpSt-374</name>
    <dbReference type="NCBI Taxonomy" id="2282167"/>
    <lineage>
        <taxon>Bacteria</taxon>
        <taxon>Bacillati</taxon>
        <taxon>Cyanobacteriota</taxon>
        <taxon>Cyanophyceae</taxon>
        <taxon>Oscillatoriophycideae</taxon>
        <taxon>Oscillatoriales</taxon>
        <taxon>Oscillatoriaceae</taxon>
        <taxon>Planktothricoides</taxon>
    </lineage>
</organism>
<proteinExistence type="predicted"/>
<dbReference type="CDD" id="cd00267">
    <property type="entry name" value="ABC_ATPase"/>
    <property type="match status" value="1"/>
</dbReference>
<dbReference type="PANTHER" id="PTHR43581">
    <property type="entry name" value="ATP/GTP PHOSPHATASE"/>
    <property type="match status" value="1"/>
</dbReference>
<dbReference type="SUPFAM" id="SSF52540">
    <property type="entry name" value="P-loop containing nucleoside triphosphate hydrolases"/>
    <property type="match status" value="1"/>
</dbReference>
<comment type="caution">
    <text evidence="2">The sequence shown here is derived from an EMBL/GenBank/DDBJ whole genome shotgun (WGS) entry which is preliminary data.</text>
</comment>
<protein>
    <recommendedName>
        <fullName evidence="1">Endonuclease GajA/Old nuclease/RecF-like AAA domain-containing protein</fullName>
    </recommendedName>
</protein>
<name>A0A7C3ZLV2_9CYAN</name>
<dbReference type="InterPro" id="IPR027417">
    <property type="entry name" value="P-loop_NTPase"/>
</dbReference>
<dbReference type="InterPro" id="IPR051396">
    <property type="entry name" value="Bact_Antivir_Def_Nuclease"/>
</dbReference>
<evidence type="ECO:0000313" key="2">
    <source>
        <dbReference type="EMBL" id="HGG00941.1"/>
    </source>
</evidence>
<gene>
    <name evidence="2" type="ORF">ENR15_09885</name>
</gene>
<dbReference type="Gene3D" id="3.40.50.300">
    <property type="entry name" value="P-loop containing nucleotide triphosphate hydrolases"/>
    <property type="match status" value="1"/>
</dbReference>
<dbReference type="AlphaFoldDB" id="A0A7C3ZLV2"/>
<feature type="domain" description="Endonuclease GajA/Old nuclease/RecF-like AAA" evidence="1">
    <location>
        <begin position="2"/>
        <end position="369"/>
    </location>
</feature>
<sequence length="464" mass="52803">MKINLKNLGVLKQAEFTLGDLTIICGENNTGKTYATYALFGFLYGWQQMIPLEITASHIEQLLNDGVIYINLQEYVNQAENLIQKASQSYSKQLPIVLAAPPDRFKEAEFNIILDIPKNLGWADRFEHTIVSAANAEIFSITKNENTLEIVGTLLSKKESAKIPPQFIEQFINNAIKEIIFAKFFPRPFIASAERSGTAIFRKELNFARNRLLEELSLAGDNINPMELLFRVYQDYPLPVKQNVDFTRDLETIFKKSSFLVENHPDVLADFADIIGGEYAVTRNDELYYIPKQGKRVKLSMDESSSAVRSLLDIGFYLRHEAQLGDLLMVDEPELNLHPENQRRIARLFARLVNLGIKVFITTHSDYIIKELNTLIMLNHDRPHLKRIAEKEGYRPEELIAADKIKVYIAEKALVKLDGSSRRTKCQTLTAADIDPEMGIAARSFDTTIEQMNQIQEAIVWGEG</sequence>
<dbReference type="InterPro" id="IPR041685">
    <property type="entry name" value="AAA_GajA/Old/RecF-like"/>
</dbReference>